<dbReference type="InterPro" id="IPR025877">
    <property type="entry name" value="MobA-like_NTP_Trfase"/>
</dbReference>
<evidence type="ECO:0000259" key="3">
    <source>
        <dbReference type="Pfam" id="PF12804"/>
    </source>
</evidence>
<name>A0A1N7NIC9_9BACL</name>
<reference evidence="5" key="1">
    <citation type="submission" date="2017-01" db="EMBL/GenBank/DDBJ databases">
        <authorList>
            <person name="Varghese N."/>
            <person name="Submissions S."/>
        </authorList>
    </citation>
    <scope>NUCLEOTIDE SEQUENCE [LARGE SCALE GENOMIC DNA]</scope>
    <source>
        <strain evidence="5">DSM 45196</strain>
    </source>
</reference>
<dbReference type="EMBL" id="FTOD01000009">
    <property type="protein sequence ID" value="SIS98047.1"/>
    <property type="molecule type" value="Genomic_DNA"/>
</dbReference>
<sequence>MKVVILAAGVGSRLRPETDDKPKAMIQVNGKPLVQYQVESVRKAGFADEDIHVLGGYKMERIQEHFAGTGIRFIFNPNYESMNNIYSFLLTEEIGDDILLINSDDFFDERMIPLLLKAEAPTAILVDRKKTLTEEAMRVKLDGENRLTLINKKIALDEADGEYIGISKLARPELESLYQKARTMIDNGETDAWYENVYEACAADLEIIGVDTEGYAWVEIDDFNDLETAKKLAATVLT</sequence>
<evidence type="ECO:0000313" key="4">
    <source>
        <dbReference type="EMBL" id="SIS98047.1"/>
    </source>
</evidence>
<dbReference type="GO" id="GO:0016301">
    <property type="term" value="F:kinase activity"/>
    <property type="evidence" value="ECO:0007669"/>
    <property type="project" value="UniProtKB-KW"/>
</dbReference>
<proteinExistence type="predicted"/>
<dbReference type="PANTHER" id="PTHR43584">
    <property type="entry name" value="NUCLEOTIDYL TRANSFERASE"/>
    <property type="match status" value="1"/>
</dbReference>
<accession>A0A1N7NIC9</accession>
<keyword evidence="5" id="KW-1185">Reference proteome</keyword>
<dbReference type="RefSeq" id="WP_009711149.1">
    <property type="nucleotide sequence ID" value="NZ_CP048103.1"/>
</dbReference>
<dbReference type="AlphaFoldDB" id="A0A1N7NIC9"/>
<feature type="domain" description="MobA-like NTP transferase" evidence="3">
    <location>
        <begin position="3"/>
        <end position="183"/>
    </location>
</feature>
<evidence type="ECO:0000256" key="2">
    <source>
        <dbReference type="ARBA" id="ARBA00022695"/>
    </source>
</evidence>
<dbReference type="GO" id="GO:0016779">
    <property type="term" value="F:nucleotidyltransferase activity"/>
    <property type="evidence" value="ECO:0007669"/>
    <property type="project" value="UniProtKB-KW"/>
</dbReference>
<dbReference type="SUPFAM" id="SSF53448">
    <property type="entry name" value="Nucleotide-diphospho-sugar transferases"/>
    <property type="match status" value="1"/>
</dbReference>
<keyword evidence="2" id="KW-0548">Nucleotidyltransferase</keyword>
<dbReference type="PANTHER" id="PTHR43584:SF8">
    <property type="entry name" value="N-ACETYLMURAMATE ALPHA-1-PHOSPHATE URIDYLYLTRANSFERASE"/>
    <property type="match status" value="1"/>
</dbReference>
<dbReference type="InterPro" id="IPR050065">
    <property type="entry name" value="GlmU-like"/>
</dbReference>
<keyword evidence="4" id="KW-0418">Kinase</keyword>
<dbReference type="CDD" id="cd02523">
    <property type="entry name" value="PC_cytidylyltransferase"/>
    <property type="match status" value="1"/>
</dbReference>
<evidence type="ECO:0000256" key="1">
    <source>
        <dbReference type="ARBA" id="ARBA00022679"/>
    </source>
</evidence>
<dbReference type="Gene3D" id="3.90.550.10">
    <property type="entry name" value="Spore Coat Polysaccharide Biosynthesis Protein SpsA, Chain A"/>
    <property type="match status" value="1"/>
</dbReference>
<gene>
    <name evidence="4" type="ORF">SAMN05421790_10919</name>
</gene>
<organism evidence="4 5">
    <name type="scientific">Kroppenstedtia eburnea</name>
    <dbReference type="NCBI Taxonomy" id="714067"/>
    <lineage>
        <taxon>Bacteria</taxon>
        <taxon>Bacillati</taxon>
        <taxon>Bacillota</taxon>
        <taxon>Bacilli</taxon>
        <taxon>Bacillales</taxon>
        <taxon>Thermoactinomycetaceae</taxon>
        <taxon>Kroppenstedtia</taxon>
    </lineage>
</organism>
<evidence type="ECO:0000313" key="5">
    <source>
        <dbReference type="Proteomes" id="UP000186795"/>
    </source>
</evidence>
<keyword evidence="1" id="KW-0808">Transferase</keyword>
<dbReference type="InterPro" id="IPR029044">
    <property type="entry name" value="Nucleotide-diphossugar_trans"/>
</dbReference>
<dbReference type="Proteomes" id="UP000186795">
    <property type="component" value="Unassembled WGS sequence"/>
</dbReference>
<protein>
    <submittedName>
        <fullName evidence="4">Choline kinase</fullName>
    </submittedName>
</protein>
<dbReference type="Pfam" id="PF12804">
    <property type="entry name" value="NTP_transf_3"/>
    <property type="match status" value="1"/>
</dbReference>
<dbReference type="OrthoDB" id="9803871at2"/>